<dbReference type="Proteomes" id="UP000316238">
    <property type="component" value="Unassembled WGS sequence"/>
</dbReference>
<dbReference type="SUPFAM" id="SSF53850">
    <property type="entry name" value="Periplasmic binding protein-like II"/>
    <property type="match status" value="1"/>
</dbReference>
<dbReference type="GO" id="GO:1904680">
    <property type="term" value="F:peptide transmembrane transporter activity"/>
    <property type="evidence" value="ECO:0007669"/>
    <property type="project" value="TreeGrafter"/>
</dbReference>
<dbReference type="Pfam" id="PF00496">
    <property type="entry name" value="SBP_bac_5"/>
    <property type="match status" value="1"/>
</dbReference>
<evidence type="ECO:0000256" key="4">
    <source>
        <dbReference type="ARBA" id="ARBA00022729"/>
    </source>
</evidence>
<accession>A0A521G445</accession>
<feature type="domain" description="Solute-binding protein family 5" evidence="6">
    <location>
        <begin position="62"/>
        <end position="395"/>
    </location>
</feature>
<dbReference type="GO" id="GO:0015833">
    <property type="term" value="P:peptide transport"/>
    <property type="evidence" value="ECO:0007669"/>
    <property type="project" value="TreeGrafter"/>
</dbReference>
<dbReference type="PANTHER" id="PTHR30290">
    <property type="entry name" value="PERIPLASMIC BINDING COMPONENT OF ABC TRANSPORTER"/>
    <property type="match status" value="1"/>
</dbReference>
<dbReference type="PANTHER" id="PTHR30290:SF10">
    <property type="entry name" value="PERIPLASMIC OLIGOPEPTIDE-BINDING PROTEIN-RELATED"/>
    <property type="match status" value="1"/>
</dbReference>
<comment type="subcellular location">
    <subcellularLocation>
        <location evidence="1">Cell envelope</location>
    </subcellularLocation>
</comment>
<dbReference type="InterPro" id="IPR039424">
    <property type="entry name" value="SBP_5"/>
</dbReference>
<evidence type="ECO:0000259" key="6">
    <source>
        <dbReference type="Pfam" id="PF00496"/>
    </source>
</evidence>
<keyword evidence="3" id="KW-0813">Transport</keyword>
<gene>
    <name evidence="7" type="ORF">CDV28_10599</name>
</gene>
<comment type="similarity">
    <text evidence="2">Belongs to the bacterial solute-binding protein 5 family.</text>
</comment>
<protein>
    <submittedName>
        <fullName evidence="7">ABC-type transport system, substrate-binding protein</fullName>
    </submittedName>
</protein>
<dbReference type="PIRSF" id="PIRSF002741">
    <property type="entry name" value="MppA"/>
    <property type="match status" value="1"/>
</dbReference>
<feature type="signal peptide" evidence="5">
    <location>
        <begin position="1"/>
        <end position="16"/>
    </location>
</feature>
<evidence type="ECO:0000256" key="1">
    <source>
        <dbReference type="ARBA" id="ARBA00004196"/>
    </source>
</evidence>
<dbReference type="Gene3D" id="3.10.105.10">
    <property type="entry name" value="Dipeptide-binding Protein, Domain 3"/>
    <property type="match status" value="1"/>
</dbReference>
<dbReference type="InterPro" id="IPR000914">
    <property type="entry name" value="SBP_5_dom"/>
</dbReference>
<evidence type="ECO:0000256" key="5">
    <source>
        <dbReference type="SAM" id="SignalP"/>
    </source>
</evidence>
<proteinExistence type="inferred from homology"/>
<dbReference type="InterPro" id="IPR030678">
    <property type="entry name" value="Peptide/Ni-bd"/>
</dbReference>
<evidence type="ECO:0000256" key="2">
    <source>
        <dbReference type="ARBA" id="ARBA00005695"/>
    </source>
</evidence>
<dbReference type="GO" id="GO:0043190">
    <property type="term" value="C:ATP-binding cassette (ABC) transporter complex"/>
    <property type="evidence" value="ECO:0007669"/>
    <property type="project" value="InterPro"/>
</dbReference>
<keyword evidence="4 5" id="KW-0732">Signal</keyword>
<keyword evidence="8" id="KW-1185">Reference proteome</keyword>
<feature type="chain" id="PRO_5021839579" evidence="5">
    <location>
        <begin position="17"/>
        <end position="482"/>
    </location>
</feature>
<evidence type="ECO:0000313" key="7">
    <source>
        <dbReference type="EMBL" id="TAA75641.1"/>
    </source>
</evidence>
<dbReference type="AlphaFoldDB" id="A0A521G445"/>
<reference evidence="7" key="1">
    <citation type="submission" date="2017-07" db="EMBL/GenBank/DDBJ databases">
        <title>The cable genome - Insights into the physiology and evolution of filamentous bacteria capable of sulfide oxidation via long distance electron transfer.</title>
        <authorList>
            <person name="Thorup C."/>
            <person name="Bjerg J.T."/>
            <person name="Schreiber L."/>
            <person name="Nielsen L.P."/>
            <person name="Kjeldsen K.U."/>
            <person name="Boesen T."/>
            <person name="Boggild A."/>
            <person name="Meysman F."/>
            <person name="Geelhoed J."/>
            <person name="Schramm A."/>
        </authorList>
    </citation>
    <scope>NUCLEOTIDE SEQUENCE [LARGE SCALE GENOMIC DNA]</scope>
    <source>
        <strain evidence="7">GS</strain>
    </source>
</reference>
<comment type="caution">
    <text evidence="7">The sequence shown here is derived from an EMBL/GenBank/DDBJ whole genome shotgun (WGS) entry which is preliminary data.</text>
</comment>
<dbReference type="Gene3D" id="3.40.190.10">
    <property type="entry name" value="Periplasmic binding protein-like II"/>
    <property type="match status" value="1"/>
</dbReference>
<name>A0A521G445_9BACT</name>
<sequence>MLLTLAALLICSAALAGEDKLTVALGKDEYITAGPRANLGKYPLNAKIFESLTTFDQHFRLLPCLAVSWTQHDRKIWRFVLREGVRFHDGSPLDAAAVRRSFEQQAQSGTLLFEYESLKDIAANIIEITTPQENRILPYILSHPYLGITKIGSKEPVGTGPLQFVRYEKDQLLEVKRYEDYWGDQAKNAGIVFRFLPDNAARMMAFQAGEADILADLPWEALPELQASSGITLRTSPVGSYVGLMLSGKGATAEKRVRQAIALAFDRQAISKAVWHGLGETRQTLLAPSFLGSHEALLADLPCNPAKAKELLGGRTISLALISGFPNANAHGILPEILQAQLQAAGFEVRLQKINDAGLYHSMMKAGKGDLWLEKGSVNSADLTFLPHLLFHPEGYYPKQLGTAAGTVAFVDHIAKARAAESDDALRRNTALALKEIVTEELLFIPLAELPFLLAAQPDVQTPELHPTLLTTRWDQFASVRR</sequence>
<organism evidence="7 8">
    <name type="scientific">Candidatus Electronema aureum</name>
    <dbReference type="NCBI Taxonomy" id="2005002"/>
    <lineage>
        <taxon>Bacteria</taxon>
        <taxon>Pseudomonadati</taxon>
        <taxon>Thermodesulfobacteriota</taxon>
        <taxon>Desulfobulbia</taxon>
        <taxon>Desulfobulbales</taxon>
        <taxon>Desulfobulbaceae</taxon>
        <taxon>Candidatus Electronema</taxon>
    </lineage>
</organism>
<evidence type="ECO:0000256" key="3">
    <source>
        <dbReference type="ARBA" id="ARBA00022448"/>
    </source>
</evidence>
<dbReference type="EMBL" id="NQJD01000005">
    <property type="protein sequence ID" value="TAA75641.1"/>
    <property type="molecule type" value="Genomic_DNA"/>
</dbReference>
<dbReference type="GO" id="GO:0030288">
    <property type="term" value="C:outer membrane-bounded periplasmic space"/>
    <property type="evidence" value="ECO:0007669"/>
    <property type="project" value="UniProtKB-ARBA"/>
</dbReference>
<evidence type="ECO:0000313" key="8">
    <source>
        <dbReference type="Proteomes" id="UP000316238"/>
    </source>
</evidence>